<gene>
    <name evidence="1" type="ordered locus">VVA0750</name>
</gene>
<dbReference type="AlphaFoldDB" id="Q7MEC0"/>
<reference evidence="1 2" key="1">
    <citation type="journal article" date="2003" name="Genome Res.">
        <title>Comparative genome analysis of Vibrio vulnificus, a marine pathogen.</title>
        <authorList>
            <person name="Chen C.Y."/>
            <person name="Wu K.M."/>
            <person name="Chang Y.C."/>
            <person name="Chang C.H."/>
            <person name="Tsai H.C."/>
            <person name="Liao T.L."/>
            <person name="Liu Y.M."/>
            <person name="Chen H.J."/>
            <person name="Shen A.B."/>
            <person name="Li J.C."/>
            <person name="Su T.L."/>
            <person name="Shao C.P."/>
            <person name="Lee C.T."/>
            <person name="Hor L.I."/>
            <person name="Tsai S.F."/>
        </authorList>
    </citation>
    <scope>NUCLEOTIDE SEQUENCE [LARGE SCALE GENOMIC DNA]</scope>
    <source>
        <strain evidence="1 2">YJ016</strain>
    </source>
</reference>
<dbReference type="Proteomes" id="UP000002675">
    <property type="component" value="Chromosome II"/>
</dbReference>
<protein>
    <submittedName>
        <fullName evidence="1">Uncharacterized protein</fullName>
    </submittedName>
</protein>
<organism evidence="1 2">
    <name type="scientific">Vibrio vulnificus (strain YJ016)</name>
    <dbReference type="NCBI Taxonomy" id="196600"/>
    <lineage>
        <taxon>Bacteria</taxon>
        <taxon>Pseudomonadati</taxon>
        <taxon>Pseudomonadota</taxon>
        <taxon>Gammaproteobacteria</taxon>
        <taxon>Vibrionales</taxon>
        <taxon>Vibrionaceae</taxon>
        <taxon>Vibrio</taxon>
    </lineage>
</organism>
<dbReference type="EMBL" id="BA000038">
    <property type="protein sequence ID" value="BAC96776.1"/>
    <property type="molecule type" value="Genomic_DNA"/>
</dbReference>
<sequence length="43" mass="5002">MILGVRMNTHFLSHERDAFNQSIFHFISGHHLNAAVYFPTCQI</sequence>
<dbReference type="HOGENOM" id="CLU_3241413_0_0_6"/>
<evidence type="ECO:0000313" key="1">
    <source>
        <dbReference type="EMBL" id="BAC96776.1"/>
    </source>
</evidence>
<evidence type="ECO:0000313" key="2">
    <source>
        <dbReference type="Proteomes" id="UP000002675"/>
    </source>
</evidence>
<proteinExistence type="predicted"/>
<accession>Q7MEC0</accession>
<dbReference type="KEGG" id="vvy:VVA0750"/>
<name>Q7MEC0_VIBVY</name>